<dbReference type="OMA" id="GPGPMII"/>
<dbReference type="AlphaFoldDB" id="A0A3R9QRT8"/>
<proteinExistence type="predicted"/>
<protein>
    <submittedName>
        <fullName evidence="3">Ferrous iron transport protein A</fullName>
    </submittedName>
</protein>
<evidence type="ECO:0000313" key="4">
    <source>
        <dbReference type="Proteomes" id="UP000278149"/>
    </source>
</evidence>
<evidence type="ECO:0000313" key="3">
    <source>
        <dbReference type="EMBL" id="RSN70345.1"/>
    </source>
</evidence>
<name>A0A3R9QRT8_9CREN</name>
<organism evidence="3 4">
    <name type="scientific">Candidatus Korarchaeum cryptofilum</name>
    <dbReference type="NCBI Taxonomy" id="498846"/>
    <lineage>
        <taxon>Archaea</taxon>
        <taxon>Thermoproteota</taxon>
        <taxon>Candidatus Korarchaeia</taxon>
        <taxon>Candidatus Korarchaeales</taxon>
        <taxon>Candidatus Korarchaeaceae</taxon>
        <taxon>Candidatus Korarchaeum</taxon>
    </lineage>
</organism>
<dbReference type="SUPFAM" id="SSF50037">
    <property type="entry name" value="C-terminal domain of transcriptional repressors"/>
    <property type="match status" value="1"/>
</dbReference>
<comment type="caution">
    <text evidence="3">The sequence shown here is derived from an EMBL/GenBank/DDBJ whole genome shotgun (WGS) entry which is preliminary data.</text>
</comment>
<dbReference type="PANTHER" id="PTHR43151:SF1">
    <property type="entry name" value="SSR2333 PROTEIN"/>
    <property type="match status" value="1"/>
</dbReference>
<dbReference type="InterPro" id="IPR038157">
    <property type="entry name" value="FeoA_core_dom"/>
</dbReference>
<dbReference type="Proteomes" id="UP000278149">
    <property type="component" value="Unassembled WGS sequence"/>
</dbReference>
<evidence type="ECO:0000259" key="2">
    <source>
        <dbReference type="SMART" id="SM00899"/>
    </source>
</evidence>
<keyword evidence="1" id="KW-0408">Iron</keyword>
<reference evidence="3 4" key="1">
    <citation type="submission" date="2018-10" db="EMBL/GenBank/DDBJ databases">
        <title>Co-occurring genomic capacity for anaerobic methane metabolism and dissimilatory sulfite reduction discovered in the Korarchaeota.</title>
        <authorList>
            <person name="Mckay L.J."/>
            <person name="Dlakic M."/>
            <person name="Fields M.W."/>
            <person name="Delmont T.O."/>
            <person name="Eren A.M."/>
            <person name="Jay Z.J."/>
            <person name="Klingelsmith K.B."/>
            <person name="Rusch D.B."/>
            <person name="Inskeep W.P."/>
        </authorList>
    </citation>
    <scope>NUCLEOTIDE SEQUENCE [LARGE SCALE GENOMIC DNA]</scope>
    <source>
        <strain evidence="3 4">WS</strain>
    </source>
</reference>
<dbReference type="Gene3D" id="2.30.30.90">
    <property type="match status" value="1"/>
</dbReference>
<dbReference type="GeneID" id="6094828"/>
<dbReference type="GO" id="GO:0046914">
    <property type="term" value="F:transition metal ion binding"/>
    <property type="evidence" value="ECO:0007669"/>
    <property type="project" value="InterPro"/>
</dbReference>
<gene>
    <name evidence="3" type="ORF">D9Q81_01235</name>
</gene>
<accession>A0A3R9QRT8</accession>
<dbReference type="EMBL" id="RCOR01000009">
    <property type="protein sequence ID" value="RSN70345.1"/>
    <property type="molecule type" value="Genomic_DNA"/>
</dbReference>
<sequence length="74" mass="7876">MLPLSELKQGSRGRVVSIAAGHGATRRLMEMGLIPGETVEVLSNYFGPVVVRVRGVTFALGRGLASKVLVEVIE</sequence>
<dbReference type="RefSeq" id="WP_012310194.1">
    <property type="nucleotide sequence ID" value="NZ_RCOR01000009.1"/>
</dbReference>
<dbReference type="InterPro" id="IPR053184">
    <property type="entry name" value="FeoA-like"/>
</dbReference>
<dbReference type="InterPro" id="IPR008988">
    <property type="entry name" value="Transcriptional_repressor_C"/>
</dbReference>
<dbReference type="InterPro" id="IPR007167">
    <property type="entry name" value="Fe-transptr_FeoA-like"/>
</dbReference>
<feature type="domain" description="Ferrous iron transporter FeoA-like" evidence="2">
    <location>
        <begin position="2"/>
        <end position="72"/>
    </location>
</feature>
<dbReference type="PANTHER" id="PTHR43151">
    <property type="entry name" value="FEOA FAMILY PROTEIN"/>
    <property type="match status" value="1"/>
</dbReference>
<evidence type="ECO:0000256" key="1">
    <source>
        <dbReference type="ARBA" id="ARBA00023004"/>
    </source>
</evidence>
<dbReference type="Pfam" id="PF04023">
    <property type="entry name" value="FeoA"/>
    <property type="match status" value="1"/>
</dbReference>
<dbReference type="SMART" id="SM00899">
    <property type="entry name" value="FeoA"/>
    <property type="match status" value="1"/>
</dbReference>